<evidence type="ECO:0000256" key="2">
    <source>
        <dbReference type="SAM" id="SignalP"/>
    </source>
</evidence>
<dbReference type="PROSITE" id="PS50835">
    <property type="entry name" value="IG_LIKE"/>
    <property type="match status" value="2"/>
</dbReference>
<dbReference type="RefSeq" id="XP_005731903.1">
    <property type="nucleotide sequence ID" value="XM_005731846.1"/>
</dbReference>
<feature type="signal peptide" evidence="2">
    <location>
        <begin position="1"/>
        <end position="18"/>
    </location>
</feature>
<feature type="domain" description="Ig-like" evidence="3">
    <location>
        <begin position="354"/>
        <end position="428"/>
    </location>
</feature>
<dbReference type="PANTHER" id="PTHR11422:SF3">
    <property type="entry name" value="G6F-LIKE PROTEIN"/>
    <property type="match status" value="1"/>
</dbReference>
<keyword evidence="1" id="KW-1133">Transmembrane helix</keyword>
<feature type="domain" description="Ig-like" evidence="3">
    <location>
        <begin position="32"/>
        <end position="125"/>
    </location>
</feature>
<feature type="chain" id="PRO_5041409854" evidence="2">
    <location>
        <begin position="19"/>
        <end position="579"/>
    </location>
</feature>
<keyword evidence="2" id="KW-0732">Signal</keyword>
<evidence type="ECO:0000313" key="4">
    <source>
        <dbReference type="Proteomes" id="UP000695023"/>
    </source>
</evidence>
<dbReference type="InterPro" id="IPR003599">
    <property type="entry name" value="Ig_sub"/>
</dbReference>
<dbReference type="GO" id="GO:0070374">
    <property type="term" value="P:positive regulation of ERK1 and ERK2 cascade"/>
    <property type="evidence" value="ECO:0007669"/>
    <property type="project" value="TreeGrafter"/>
</dbReference>
<organism evidence="4 5">
    <name type="scientific">Pundamilia nyererei</name>
    <dbReference type="NCBI Taxonomy" id="303518"/>
    <lineage>
        <taxon>Eukaryota</taxon>
        <taxon>Metazoa</taxon>
        <taxon>Chordata</taxon>
        <taxon>Craniata</taxon>
        <taxon>Vertebrata</taxon>
        <taxon>Euteleostomi</taxon>
        <taxon>Actinopterygii</taxon>
        <taxon>Neopterygii</taxon>
        <taxon>Teleostei</taxon>
        <taxon>Neoteleostei</taxon>
        <taxon>Acanthomorphata</taxon>
        <taxon>Ovalentaria</taxon>
        <taxon>Cichlomorphae</taxon>
        <taxon>Cichliformes</taxon>
        <taxon>Cichlidae</taxon>
        <taxon>African cichlids</taxon>
        <taxon>Pseudocrenilabrinae</taxon>
        <taxon>Haplochromini</taxon>
        <taxon>Pundamilia</taxon>
    </lineage>
</organism>
<dbReference type="GO" id="GO:0035723">
    <property type="term" value="P:interleukin-15-mediated signaling pathway"/>
    <property type="evidence" value="ECO:0007669"/>
    <property type="project" value="TreeGrafter"/>
</dbReference>
<keyword evidence="1" id="KW-0812">Transmembrane</keyword>
<feature type="transmembrane region" description="Helical" evidence="1">
    <location>
        <begin position="453"/>
        <end position="472"/>
    </location>
</feature>
<name>A0A9Y3VF72_9CICH</name>
<evidence type="ECO:0000259" key="3">
    <source>
        <dbReference type="PROSITE" id="PS50835"/>
    </source>
</evidence>
<dbReference type="GO" id="GO:0042289">
    <property type="term" value="F:MHC class II protein binding"/>
    <property type="evidence" value="ECO:0007669"/>
    <property type="project" value="TreeGrafter"/>
</dbReference>
<dbReference type="GO" id="GO:0009897">
    <property type="term" value="C:external side of plasma membrane"/>
    <property type="evidence" value="ECO:0007669"/>
    <property type="project" value="TreeGrafter"/>
</dbReference>
<reference evidence="5" key="1">
    <citation type="submission" date="2025-08" db="UniProtKB">
        <authorList>
            <consortium name="RefSeq"/>
        </authorList>
    </citation>
    <scope>IDENTIFICATION</scope>
</reference>
<proteinExistence type="predicted"/>
<dbReference type="GO" id="GO:0042110">
    <property type="term" value="P:T cell activation"/>
    <property type="evidence" value="ECO:0007669"/>
    <property type="project" value="TreeGrafter"/>
</dbReference>
<keyword evidence="4" id="KW-1185">Reference proteome</keyword>
<dbReference type="GO" id="GO:0045121">
    <property type="term" value="C:membrane raft"/>
    <property type="evidence" value="ECO:0007669"/>
    <property type="project" value="TreeGrafter"/>
</dbReference>
<dbReference type="AlphaFoldDB" id="A0A9Y3VF72"/>
<dbReference type="InterPro" id="IPR007110">
    <property type="entry name" value="Ig-like_dom"/>
</dbReference>
<evidence type="ECO:0000313" key="5">
    <source>
        <dbReference type="RefSeq" id="XP_005731903.1"/>
    </source>
</evidence>
<sequence>MEVGFLTFILASLSVVYSCRVGITDWNNVVVVREGMLTTLICNDTGVRGPVTINWKVKLFCTNEWKLIMLASANERISGSALKPSMQLTDSNFKDSGVFSLSLKPEAADIGFYSCLIRQQEKILKEEIILLVILTVSVVPDVPIPQYSTLRLIASVTPDFAFTKVTWAGPGDITLKSEKKSKTNTVAKLPQVLNNDDGAYVCIVYPRGNSSSRLFAFNVDVTVSADKVASFTNITHGPLISTAIQAHTSFLLTCPGVVGDYVQVHWVPPDTRNQNNTKKVFDYDRWRGTLMTNQNEKLQMARLPYNPEAGSFSFLLTPDLKDGGLYVCEVLLNDNVFSQRTSLSVLKVKIKKYSSKMELICLYSERSQVRKVEWKHHNASRKLKMSSSSLGSNTTSLPLPITSDIAGNYTCVLHLKNGQAIQATQAITVSPKVVQNLSKESVDDTTSSPRPSLTALLLLVPLVAAAVGVLLWRQRHISDRGIEQSLSVHSGEAENIYENPEDIRQAPPQGPVYMIRAVSKLITYPHLPRIQLSHPLSSQLLQKAFLNTSNSQMSEFGFKEKLQCFRDMLHNCLNVFTLF</sequence>
<keyword evidence="1" id="KW-0472">Membrane</keyword>
<accession>A0A9Y3VF72</accession>
<protein>
    <submittedName>
        <fullName evidence="5">G6f-like isoform X1</fullName>
    </submittedName>
</protein>
<dbReference type="PANTHER" id="PTHR11422">
    <property type="entry name" value="T-CELL SURFACE GLYCOPROTEIN CD4"/>
    <property type="match status" value="1"/>
</dbReference>
<evidence type="ECO:0000256" key="1">
    <source>
        <dbReference type="SAM" id="Phobius"/>
    </source>
</evidence>
<gene>
    <name evidence="5" type="primary">g6fl</name>
</gene>
<dbReference type="Proteomes" id="UP000695023">
    <property type="component" value="Unplaced"/>
</dbReference>
<dbReference type="GO" id="GO:1990782">
    <property type="term" value="F:protein tyrosine kinase binding"/>
    <property type="evidence" value="ECO:0007669"/>
    <property type="project" value="TreeGrafter"/>
</dbReference>
<dbReference type="CTD" id="100500702"/>
<dbReference type="SMART" id="SM00409">
    <property type="entry name" value="IG"/>
    <property type="match status" value="3"/>
</dbReference>